<gene>
    <name evidence="1" type="ORF">FLAPJACK_144</name>
</gene>
<protein>
    <submittedName>
        <fullName evidence="1">Uncharacterized protein</fullName>
    </submittedName>
</protein>
<accession>A0A1X9SG01</accession>
<name>A0A1X9SG01_9CAUD</name>
<evidence type="ECO:0000313" key="2">
    <source>
        <dbReference type="Proteomes" id="UP000222741"/>
    </source>
</evidence>
<dbReference type="EMBL" id="KY888882">
    <property type="protein sequence ID" value="ARQ95055.1"/>
    <property type="molecule type" value="Genomic_DNA"/>
</dbReference>
<sequence length="70" mass="8469">MKQNRWELEKEFKRHVAAAIEWSMMDDEYPHIDEVIIQNLADTYNQPIAYARHYILTELEVAIDKYMDSH</sequence>
<reference evidence="2" key="1">
    <citation type="submission" date="2017-04" db="EMBL/GenBank/DDBJ databases">
        <authorList>
            <person name="Abille Z."/>
            <person name="Afsharjavan R."/>
            <person name="Alms C.E."/>
            <person name="Anil A."/>
            <person name="Azuma E.A."/>
            <person name="Boateng D."/>
            <person name="Bowden K.V."/>
            <person name="Bui Q."/>
            <person name="Callaghan K.D."/>
            <person name="Canova P.N."/>
            <person name="Carter A.-G.V."/>
            <person name="Carty B."/>
            <person name="Choudhary A."/>
            <person name="Chugh K."/>
            <person name="Clark C.B."/>
            <person name="Clark J."/>
            <person name="Cortez R."/>
            <person name="Dalwadi R.M."/>
            <person name="Daou G."/>
            <person name="Das M."/>
            <person name="Dasari S."/>
            <person name="Davis E.H."/>
            <person name="Defreitas N."/>
            <person name="Demirji J."/>
            <person name="Endres C."/>
            <person name="Fakhar S."/>
            <person name="Feeley N."/>
            <person name="Flores D.C."/>
            <person name="Fowler A.R."/>
            <person name="George T."/>
            <person name="Greis H.L."/>
            <person name="Groleau D.L."/>
            <person name="Gulati J.K."/>
            <person name="Guzman W."/>
            <person name="Hallworth A.N."/>
            <person name="Hariri A."/>
            <person name="Haya V.N."/>
            <person name="Hoffman A.K."/>
            <person name="Horne B."/>
            <person name="Howard T."/>
            <person name="Iglesia A.J."/>
            <person name="Ijezie O.D."/>
            <person name="Incognito N.A."/>
            <person name="Inen J.A."/>
            <person name="Jaiswal A."/>
            <person name="Jezek R.A."/>
            <person name="Kawa A.C."/>
            <person name="Khan F."/>
            <person name="Khin A.C."/>
            <person name="Knapo J."/>
            <person name="Kong A.S."/>
            <person name="Le B.Q."/>
            <person name="Le Q.M."/>
            <person name="Le T.-H.M."/>
            <person name="Lee M."/>
            <person name="Lockwood J.L."/>
            <person name="Loto-Rojas G.S."/>
            <person name="Mantzavinos A."/>
            <person name="Martinez D.R."/>
            <person name="Meadows A.R."/>
            <person name="Mehr S."/>
            <person name="Mellon M.N."/>
            <person name="Memon S."/>
            <person name="Miller B."/>
            <person name="Min S."/>
            <person name="Mitchell L.M."/>
            <person name="Mohamed I.R."/>
            <person name="Mohammed F.O."/>
            <person name="More S."/>
            <person name="Muntaha S."/>
            <person name="Nadeem I."/>
            <person name="Ndjeumen-Njinguet A.S."/>
            <person name="Ng P."/>
            <person name="Ngu V.E."/>
            <person name="Nguyen B.N."/>
            <person name="OHern C.T."/>
            <person name="Oboh U.S."/>
            <person name="Pagano C.W."/>
            <person name="Panakal P.R."/>
            <person name="Park D.A."/>
            <person name="Parsana D."/>
            <person name="Patel P."/>
            <person name="Patel V.S."/>
            <person name="Patwardhan V.M."/>
            <person name="Pawar S.D."/>
            <person name="Payne V.R."/>
            <person name="Petricel I.M."/>
            <person name="Phillips C."/>
            <person name="Puglisi K.M."/>
            <person name="Ramaprasad G."/>
            <person name="Raza A.S."/>
            <person name="Rivera-Oven A.G."/>
            <person name="Robins E."/>
            <person name="Roeun D.C."/>
            <person name="Rostovtseva N."/>
            <person name="Sadat M."/>
            <person name="Seas A."/>
            <person name="So E.J."/>
            <person name="Sogbesan C."/>
            <person name="Strumsky L.A."/>
            <person name="Sun J.L."/>
            <person name="Sutherland H.J."/>
            <person name="Tchakounte I."/>
            <person name="Tewell J.R."/>
            <person name="Thapa D.J."/>
            <person name="Tkach Y."/>
            <person name="Tran C.D."/>
            <person name="Tran V."/>
            <person name="Vithayathil T."/>
            <person name="Vivekanandan A."/>
            <person name="Wang S.R."/>
            <person name="White E."/>
            <person name="Yang A.L."/>
            <person name="Ye D.T."/>
            <person name="Yirenkyi M."/>
            <person name="Zarb J.S."/>
            <person name="Zhang S."/>
            <person name="Zhou M.T."/>
            <person name="Cao A."/>
            <person name="Nguyen K.M."/>
            <person name="Patel K."/>
            <person name="Patel P."/>
            <person name="Pennington E."/>
            <person name="Sendze O."/>
            <person name="Zahangir S."/>
            <person name="Correa-Mendez M."/>
            <person name="Fabian M.F."/>
            <person name="Liu S."/>
            <person name="Jethmalani Y."/>
            <person name="Nunn R."/>
            <person name="Prakash A."/>
            <person name="Louise T."/>
            <person name="Russell D.A."/>
            <person name="Hatfull G.F."/>
            <person name="Erill I."/>
            <person name="Caruso S.M."/>
        </authorList>
    </citation>
    <scope>NUCLEOTIDE SEQUENCE [LARGE SCALE GENOMIC DNA]</scope>
</reference>
<proteinExistence type="predicted"/>
<dbReference type="Proteomes" id="UP000222741">
    <property type="component" value="Segment"/>
</dbReference>
<evidence type="ECO:0000313" key="1">
    <source>
        <dbReference type="EMBL" id="ARQ95055.1"/>
    </source>
</evidence>
<organism evidence="1 2">
    <name type="scientific">Bacillus phage Flapjack</name>
    <dbReference type="NCBI Taxonomy" id="1983465"/>
    <lineage>
        <taxon>Viruses</taxon>
        <taxon>Duplodnaviria</taxon>
        <taxon>Heunggongvirae</taxon>
        <taxon>Uroviricota</taxon>
        <taxon>Caudoviricetes</taxon>
        <taxon>Herelleviridae</taxon>
        <taxon>Bastillevirinae</taxon>
        <taxon>Bequatrovirus</taxon>
        <taxon>Bequatrovirus spock</taxon>
    </lineage>
</organism>